<dbReference type="AlphaFoldDB" id="A0A0F5JY79"/>
<evidence type="ECO:0000313" key="2">
    <source>
        <dbReference type="EMBL" id="KKB62841.1"/>
    </source>
</evidence>
<proteinExistence type="predicted"/>
<evidence type="ECO:0000313" key="3">
    <source>
        <dbReference type="Proteomes" id="UP000033618"/>
    </source>
</evidence>
<dbReference type="InterPro" id="IPR008773">
    <property type="entry name" value="PhnI"/>
</dbReference>
<dbReference type="GO" id="GO:0019634">
    <property type="term" value="P:organic phosphonate metabolic process"/>
    <property type="evidence" value="ECO:0007669"/>
    <property type="project" value="InterPro"/>
</dbReference>
<name>A0A0F5JY79_9BURK</name>
<dbReference type="STRING" id="28092.WM40_15125"/>
<dbReference type="EMBL" id="LAQU01000015">
    <property type="protein sequence ID" value="KKB62841.1"/>
    <property type="molecule type" value="Genomic_DNA"/>
</dbReference>
<feature type="region of interest" description="Disordered" evidence="1">
    <location>
        <begin position="135"/>
        <end position="174"/>
    </location>
</feature>
<accession>A0A0F5JY79</accession>
<sequence>MYVAVKGGEKAILASYRLLDAYRRGDTTLPALSVAQIVEQMPFAVSRVMTEGALYDRHLAGLAIKQSAGDLVEAAFLLRAYRTTLPRFGYATPLETDRMQVRRRISATYKDVPGGQLLGPTFDYTQRLLDFSLEAEDQTSSPDPAYATEPAPTTTPTVPDGDSVSPDNRVGVAPPGVTAILEREGLVEREEVSAAHAEPTDLTRSALSIPADRSARLQNLTRADEGFLLAMGYSTQRGYGNTHPFAAEIRFGNVEVELHLPELDLPVVIGEIEMTECQMINTFAGDATHAPQFTRGYGVSFGYGERKAMSMALVDRSMRATEFGETDTSPANDQEFVLYHSDNVEASGFVQHLKLPHHVDFQADLSVLRQLRAIYEKEKAQAAETESPPLPTETPA</sequence>
<dbReference type="PIRSF" id="PIRSF007313">
    <property type="entry name" value="PhnI"/>
    <property type="match status" value="1"/>
</dbReference>
<dbReference type="Pfam" id="PF05861">
    <property type="entry name" value="PhnI"/>
    <property type="match status" value="1"/>
</dbReference>
<keyword evidence="2" id="KW-0456">Lyase</keyword>
<protein>
    <submittedName>
        <fullName evidence="2">Carbon-phosphorus lyase complex subunit PhnI</fullName>
    </submittedName>
</protein>
<evidence type="ECO:0000256" key="1">
    <source>
        <dbReference type="SAM" id="MobiDB-lite"/>
    </source>
</evidence>
<dbReference type="GO" id="GO:0016829">
    <property type="term" value="F:lyase activity"/>
    <property type="evidence" value="ECO:0007669"/>
    <property type="project" value="UniProtKB-KW"/>
</dbReference>
<dbReference type="PATRIC" id="fig|28092.6.peg.3570"/>
<comment type="caution">
    <text evidence="2">The sequence shown here is derived from an EMBL/GenBank/DDBJ whole genome shotgun (WGS) entry which is preliminary data.</text>
</comment>
<dbReference type="Proteomes" id="UP000033618">
    <property type="component" value="Unassembled WGS sequence"/>
</dbReference>
<feature type="compositionally biased region" description="Low complexity" evidence="1">
    <location>
        <begin position="142"/>
        <end position="159"/>
    </location>
</feature>
<dbReference type="RefSeq" id="WP_024903286.1">
    <property type="nucleotide sequence ID" value="NZ_CADFGU010000007.1"/>
</dbReference>
<reference evidence="2 3" key="1">
    <citation type="submission" date="2015-03" db="EMBL/GenBank/DDBJ databases">
        <title>Draft Genome Sequence of Burkholderia andropogonis type strain ICMP2807, isolated from Sorghum bicolor.</title>
        <authorList>
            <person name="Lopes-Santos L."/>
            <person name="Castro D.B."/>
            <person name="Ottoboni L.M."/>
            <person name="Park D."/>
            <person name="Weirc B.S."/>
            <person name="Destefano S.A."/>
        </authorList>
    </citation>
    <scope>NUCLEOTIDE SEQUENCE [LARGE SCALE GENOMIC DNA]</scope>
    <source>
        <strain evidence="2 3">ICMP2807</strain>
    </source>
</reference>
<dbReference type="OrthoDB" id="9790536at2"/>
<keyword evidence="3" id="KW-1185">Reference proteome</keyword>
<gene>
    <name evidence="2" type="ORF">WM40_15125</name>
</gene>
<organism evidence="2 3">
    <name type="scientific">Robbsia andropogonis</name>
    <dbReference type="NCBI Taxonomy" id="28092"/>
    <lineage>
        <taxon>Bacteria</taxon>
        <taxon>Pseudomonadati</taxon>
        <taxon>Pseudomonadota</taxon>
        <taxon>Betaproteobacteria</taxon>
        <taxon>Burkholderiales</taxon>
        <taxon>Burkholderiaceae</taxon>
        <taxon>Robbsia</taxon>
    </lineage>
</organism>